<dbReference type="KEGG" id="lhi:JP39_06770"/>
<dbReference type="Proteomes" id="UP000061546">
    <property type="component" value="Chromosome"/>
</dbReference>
<sequence>MNSADKLLDELSNQFVAALSKKDICVLDEMISEQVEVNLNNHQKLSKLEFIDQIQNEDLCFDGLQIISKVGCSEVQIKGFAVDMDGHKNKAVLNLHITKQTEELVISYLLLKII</sequence>
<dbReference type="RefSeq" id="WP_041499671.1">
    <property type="nucleotide sequence ID" value="NZ_BJDV01000001.1"/>
</dbReference>
<evidence type="ECO:0000313" key="2">
    <source>
        <dbReference type="Proteomes" id="UP000061546"/>
    </source>
</evidence>
<proteinExistence type="predicted"/>
<gene>
    <name evidence="1" type="ORF">JP39_06770</name>
</gene>
<evidence type="ECO:0000313" key="1">
    <source>
        <dbReference type="EMBL" id="ALB29090.1"/>
    </source>
</evidence>
<reference evidence="1 2" key="1">
    <citation type="submission" date="2015-08" db="EMBL/GenBank/DDBJ databases">
        <title>Genomic sequence of Lactobacillus heilongjiangensis DSM 28069, isolated from Chinese traditional pickle.</title>
        <authorList>
            <person name="Jiang X."/>
            <person name="Zheng B."/>
            <person name="Cheng H."/>
        </authorList>
    </citation>
    <scope>NUCLEOTIDE SEQUENCE [LARGE SCALE GENOMIC DNA]</scope>
    <source>
        <strain evidence="1 2">DSM 28069</strain>
    </source>
</reference>
<name>A0A0K2LCV6_9LACO</name>
<dbReference type="AlphaFoldDB" id="A0A0K2LCV6"/>
<dbReference type="EMBL" id="CP012559">
    <property type="protein sequence ID" value="ALB29090.1"/>
    <property type="molecule type" value="Genomic_DNA"/>
</dbReference>
<accession>A0A0K2LCV6</accession>
<organism evidence="1 2">
    <name type="scientific">Companilactobacillus heilongjiangensis</name>
    <dbReference type="NCBI Taxonomy" id="1074467"/>
    <lineage>
        <taxon>Bacteria</taxon>
        <taxon>Bacillati</taxon>
        <taxon>Bacillota</taxon>
        <taxon>Bacilli</taxon>
        <taxon>Lactobacillales</taxon>
        <taxon>Lactobacillaceae</taxon>
        <taxon>Companilactobacillus</taxon>
    </lineage>
</organism>
<keyword evidence="2" id="KW-1185">Reference proteome</keyword>
<dbReference type="STRING" id="1074467.JP39_06770"/>
<protein>
    <submittedName>
        <fullName evidence="1">Uncharacterized protein</fullName>
    </submittedName>
</protein>